<evidence type="ECO:0000259" key="1">
    <source>
        <dbReference type="SMART" id="SM00460"/>
    </source>
</evidence>
<dbReference type="RefSeq" id="WP_140455713.1">
    <property type="nucleotide sequence ID" value="NZ_VFRP01000026.1"/>
</dbReference>
<sequence>MFIRAGFEISIRCDNETPILCALSPRPEVSPVLGDGAVRCEPRLPGQTYTDSFGNRMTRLTHPGGLVTLVSDFVIEDGGDPDPVHPWAEQLPVSHLPAETLRYLVPSRFVESDLLSNEAWSMFGHIPDGWARVQAICDFVHNHIEFGYCHGRPTKTALDAYREGRGVCRDFAHLSIAFCRALNIPARYGSGYLGDIGVPYNPDPMDFCAWFEVFLGGRWYTFDARYNVPRIGRILMVRGMDAADVSMVTSYGPHRMEKFEVWCEEIAAGRRLEDVRAELRIPLVGVAAA</sequence>
<dbReference type="SUPFAM" id="SSF54001">
    <property type="entry name" value="Cysteine proteinases"/>
    <property type="match status" value="1"/>
</dbReference>
<dbReference type="EMBL" id="VFRP01000026">
    <property type="protein sequence ID" value="TPE47962.1"/>
    <property type="molecule type" value="Genomic_DNA"/>
</dbReference>
<dbReference type="InterPro" id="IPR038765">
    <property type="entry name" value="Papain-like_cys_pep_sf"/>
</dbReference>
<dbReference type="Proteomes" id="UP000319255">
    <property type="component" value="Unassembled WGS sequence"/>
</dbReference>
<organism evidence="2 3">
    <name type="scientific">Amaricoccus solimangrovi</name>
    <dbReference type="NCBI Taxonomy" id="2589815"/>
    <lineage>
        <taxon>Bacteria</taxon>
        <taxon>Pseudomonadati</taxon>
        <taxon>Pseudomonadota</taxon>
        <taxon>Alphaproteobacteria</taxon>
        <taxon>Rhodobacterales</taxon>
        <taxon>Paracoccaceae</taxon>
        <taxon>Amaricoccus</taxon>
    </lineage>
</organism>
<comment type="caution">
    <text evidence="2">The sequence shown here is derived from an EMBL/GenBank/DDBJ whole genome shotgun (WGS) entry which is preliminary data.</text>
</comment>
<evidence type="ECO:0000313" key="3">
    <source>
        <dbReference type="Proteomes" id="UP000319255"/>
    </source>
</evidence>
<accession>A0A501WGQ2</accession>
<dbReference type="OrthoDB" id="5438043at2"/>
<feature type="domain" description="Transglutaminase-like" evidence="1">
    <location>
        <begin position="160"/>
        <end position="226"/>
    </location>
</feature>
<protein>
    <submittedName>
        <fullName evidence="2">Transglutaminase family protein</fullName>
    </submittedName>
</protein>
<dbReference type="Gene3D" id="2.60.40.2250">
    <property type="match status" value="1"/>
</dbReference>
<dbReference type="InterPro" id="IPR002931">
    <property type="entry name" value="Transglutaminase-like"/>
</dbReference>
<dbReference type="PANTHER" id="PTHR33490">
    <property type="entry name" value="BLR5614 PROTEIN-RELATED"/>
    <property type="match status" value="1"/>
</dbReference>
<keyword evidence="3" id="KW-1185">Reference proteome</keyword>
<proteinExistence type="predicted"/>
<dbReference type="AlphaFoldDB" id="A0A501WGQ2"/>
<dbReference type="Pfam" id="PF01841">
    <property type="entry name" value="Transglut_core"/>
    <property type="match status" value="1"/>
</dbReference>
<dbReference type="SMART" id="SM00460">
    <property type="entry name" value="TGc"/>
    <property type="match status" value="1"/>
</dbReference>
<name>A0A501WGQ2_9RHOB</name>
<reference evidence="2 3" key="1">
    <citation type="submission" date="2019-06" db="EMBL/GenBank/DDBJ databases">
        <title>A novel bacterium of genus Amaricoccus, isolated from marine sediment.</title>
        <authorList>
            <person name="Huang H."/>
            <person name="Mo K."/>
            <person name="Hu Y."/>
        </authorList>
    </citation>
    <scope>NUCLEOTIDE SEQUENCE [LARGE SCALE GENOMIC DNA]</scope>
    <source>
        <strain evidence="2 3">HB172011</strain>
    </source>
</reference>
<evidence type="ECO:0000313" key="2">
    <source>
        <dbReference type="EMBL" id="TPE47962.1"/>
    </source>
</evidence>
<dbReference type="Gene3D" id="3.10.620.30">
    <property type="match status" value="1"/>
</dbReference>
<dbReference type="PANTHER" id="PTHR33490:SF12">
    <property type="entry name" value="BLL5557 PROTEIN"/>
    <property type="match status" value="1"/>
</dbReference>
<gene>
    <name evidence="2" type="ORF">FJM51_19005</name>
</gene>